<gene>
    <name evidence="2" type="ORF">COEREDRAFT_81290</name>
</gene>
<feature type="compositionally biased region" description="Basic and acidic residues" evidence="1">
    <location>
        <begin position="41"/>
        <end position="82"/>
    </location>
</feature>
<dbReference type="OrthoDB" id="2421431at2759"/>
<organism evidence="2 3">
    <name type="scientific">Coemansia reversa (strain ATCC 12441 / NRRL 1564)</name>
    <dbReference type="NCBI Taxonomy" id="763665"/>
    <lineage>
        <taxon>Eukaryota</taxon>
        <taxon>Fungi</taxon>
        <taxon>Fungi incertae sedis</taxon>
        <taxon>Zoopagomycota</taxon>
        <taxon>Kickxellomycotina</taxon>
        <taxon>Kickxellomycetes</taxon>
        <taxon>Kickxellales</taxon>
        <taxon>Kickxellaceae</taxon>
        <taxon>Coemansia</taxon>
    </lineage>
</organism>
<sequence>MPPIATKQTQRTTVKGMDKRGKKFTTANSMLDILDRVNQVEESRVDKKIQRQHEIKKLMNDKQERAAENKKKKSSRLEDIKNQLRNRYSLKDQGKPSKKKSKKVKKTPARTL</sequence>
<feature type="compositionally biased region" description="Polar residues" evidence="1">
    <location>
        <begin position="1"/>
        <end position="13"/>
    </location>
</feature>
<protein>
    <submittedName>
        <fullName evidence="2">Uncharacterized protein</fullName>
    </submittedName>
</protein>
<feature type="region of interest" description="Disordered" evidence="1">
    <location>
        <begin position="1"/>
        <end position="23"/>
    </location>
</feature>
<feature type="region of interest" description="Disordered" evidence="1">
    <location>
        <begin position="41"/>
        <end position="112"/>
    </location>
</feature>
<keyword evidence="3" id="KW-1185">Reference proteome</keyword>
<dbReference type="Proteomes" id="UP000242474">
    <property type="component" value="Unassembled WGS sequence"/>
</dbReference>
<dbReference type="EMBL" id="KZ303500">
    <property type="protein sequence ID" value="PIA16308.1"/>
    <property type="molecule type" value="Genomic_DNA"/>
</dbReference>
<evidence type="ECO:0000313" key="2">
    <source>
        <dbReference type="EMBL" id="PIA16308.1"/>
    </source>
</evidence>
<reference evidence="2 3" key="1">
    <citation type="journal article" date="2015" name="Genome Biol. Evol.">
        <title>Phylogenomic analyses indicate that early fungi evolved digesting cell walls of algal ancestors of land plants.</title>
        <authorList>
            <person name="Chang Y."/>
            <person name="Wang S."/>
            <person name="Sekimoto S."/>
            <person name="Aerts A.L."/>
            <person name="Choi C."/>
            <person name="Clum A."/>
            <person name="LaButti K.M."/>
            <person name="Lindquist E.A."/>
            <person name="Yee Ngan C."/>
            <person name="Ohm R.A."/>
            <person name="Salamov A.A."/>
            <person name="Grigoriev I.V."/>
            <person name="Spatafora J.W."/>
            <person name="Berbee M.L."/>
        </authorList>
    </citation>
    <scope>NUCLEOTIDE SEQUENCE [LARGE SCALE GENOMIC DNA]</scope>
    <source>
        <strain evidence="2 3">NRRL 1564</strain>
    </source>
</reference>
<accession>A0A2G5BBB4</accession>
<dbReference type="AlphaFoldDB" id="A0A2G5BBB4"/>
<proteinExistence type="predicted"/>
<feature type="compositionally biased region" description="Basic residues" evidence="1">
    <location>
        <begin position="96"/>
        <end position="112"/>
    </location>
</feature>
<name>A0A2G5BBB4_COERN</name>
<feature type="non-terminal residue" evidence="2">
    <location>
        <position position="112"/>
    </location>
</feature>
<evidence type="ECO:0000256" key="1">
    <source>
        <dbReference type="SAM" id="MobiDB-lite"/>
    </source>
</evidence>
<evidence type="ECO:0000313" key="3">
    <source>
        <dbReference type="Proteomes" id="UP000242474"/>
    </source>
</evidence>